<evidence type="ECO:0000313" key="2">
    <source>
        <dbReference type="Proteomes" id="UP000316181"/>
    </source>
</evidence>
<organism evidence="1 2">
    <name type="scientific">Rarobacter incanus</name>
    <dbReference type="NCBI Taxonomy" id="153494"/>
    <lineage>
        <taxon>Bacteria</taxon>
        <taxon>Bacillati</taxon>
        <taxon>Actinomycetota</taxon>
        <taxon>Actinomycetes</taxon>
        <taxon>Micrococcales</taxon>
        <taxon>Rarobacteraceae</taxon>
        <taxon>Rarobacter</taxon>
    </lineage>
</organism>
<dbReference type="AlphaFoldDB" id="A0A542SN64"/>
<evidence type="ECO:0008006" key="3">
    <source>
        <dbReference type="Google" id="ProtNLM"/>
    </source>
</evidence>
<proteinExistence type="predicted"/>
<keyword evidence="2" id="KW-1185">Reference proteome</keyword>
<sequence length="472" mass="50228">MGAKARRDIVAIRGFGGLGPIGFGEGEVIGREICRLATILGMLRNSLAGLLAAVLTVIGGVSVPRALASEYNAVVDLGGAHAAGVLVVVYCSPSDFADETASFCMNNWADALGEVHFGFSPGTYYVCAAESGEYRAQCDRTDPDAHRITVTDPEAQATARLVLVPKLTNPVNSVEAFPVTWSRRKGTDRGWNYSWMGAYGYSFAESAKKPWIAARLVNQDGVVLMAAGRESVTGYGSWSTPMGGGVGLECGFMIAASGRQVVVTSTRLEITASVPNGSRSYGHTARSQANKCSKPRTLVPTSVQWAKTPRAGAVARADVSTWPSGVTLTYRWLLNGKRIKKATSASYRVPTGARGKHLVVEVTGRGAKFTTATQSASQYLAARSLGKVSRPKVRGAARVGRTLRAVHAKVKKASVSYQWYANGKKIPGATKRALKLRAPQAGATVRVRITWKRAGYASAVAKSRATTRVARR</sequence>
<protein>
    <recommendedName>
        <fullName evidence="3">Ig-like domain-containing protein</fullName>
    </recommendedName>
</protein>
<reference evidence="1 2" key="1">
    <citation type="submission" date="2019-06" db="EMBL/GenBank/DDBJ databases">
        <title>Sequencing the genomes of 1000 actinobacteria strains.</title>
        <authorList>
            <person name="Klenk H.-P."/>
        </authorList>
    </citation>
    <scope>NUCLEOTIDE SEQUENCE [LARGE SCALE GENOMIC DNA]</scope>
    <source>
        <strain evidence="1 2">DSM 10596</strain>
    </source>
</reference>
<dbReference type="EMBL" id="VFNV01000001">
    <property type="protein sequence ID" value="TQK76063.1"/>
    <property type="molecule type" value="Genomic_DNA"/>
</dbReference>
<gene>
    <name evidence="1" type="ORF">FB389_0718</name>
</gene>
<accession>A0A542SN64</accession>
<dbReference type="Gene3D" id="2.60.40.2700">
    <property type="match status" value="2"/>
</dbReference>
<evidence type="ECO:0000313" key="1">
    <source>
        <dbReference type="EMBL" id="TQK76063.1"/>
    </source>
</evidence>
<comment type="caution">
    <text evidence="1">The sequence shown here is derived from an EMBL/GenBank/DDBJ whole genome shotgun (WGS) entry which is preliminary data.</text>
</comment>
<name>A0A542SN64_9MICO</name>
<dbReference type="Proteomes" id="UP000316181">
    <property type="component" value="Unassembled WGS sequence"/>
</dbReference>